<name>A0ABT6ZMP7_9ACTN</name>
<dbReference type="InterPro" id="IPR018053">
    <property type="entry name" value="Glyco_hydro_32_AS"/>
</dbReference>
<dbReference type="PANTHER" id="PTHR43101:SF1">
    <property type="entry name" value="BETA-FRUCTOSIDASE"/>
    <property type="match status" value="1"/>
</dbReference>
<comment type="similarity">
    <text evidence="1 5">Belongs to the glycosyl hydrolase 32 family.</text>
</comment>
<comment type="caution">
    <text evidence="8">The sequence shown here is derived from an EMBL/GenBank/DDBJ whole genome shotgun (WGS) entry which is preliminary data.</text>
</comment>
<dbReference type="Proteomes" id="UP001431693">
    <property type="component" value="Unassembled WGS sequence"/>
</dbReference>
<protein>
    <recommendedName>
        <fullName evidence="2">beta-fructofuranosidase</fullName>
        <ecNumber evidence="2">3.2.1.26</ecNumber>
    </recommendedName>
</protein>
<organism evidence="8 9">
    <name type="scientific">Kribbibacterium absianum</name>
    <dbReference type="NCBI Taxonomy" id="3044210"/>
    <lineage>
        <taxon>Bacteria</taxon>
        <taxon>Bacillati</taxon>
        <taxon>Actinomycetota</taxon>
        <taxon>Coriobacteriia</taxon>
        <taxon>Coriobacteriales</taxon>
        <taxon>Kribbibacteriaceae</taxon>
        <taxon>Kribbibacterium</taxon>
    </lineage>
</organism>
<dbReference type="SUPFAM" id="SSF75005">
    <property type="entry name" value="Arabinanase/levansucrase/invertase"/>
    <property type="match status" value="1"/>
</dbReference>
<feature type="domain" description="Glycosyl hydrolase family 32 N-terminal" evidence="6">
    <location>
        <begin position="32"/>
        <end position="347"/>
    </location>
</feature>
<dbReference type="SUPFAM" id="SSF49899">
    <property type="entry name" value="Concanavalin A-like lectins/glucanases"/>
    <property type="match status" value="1"/>
</dbReference>
<reference evidence="8" key="1">
    <citation type="submission" date="2023-05" db="EMBL/GenBank/DDBJ databases">
        <title>[olsenella] sp. nov., isolated from a pig farm feces dump.</title>
        <authorList>
            <person name="Chang Y.-H."/>
        </authorList>
    </citation>
    <scope>NUCLEOTIDE SEQUENCE</scope>
    <source>
        <strain evidence="8">YH-ols2217</strain>
    </source>
</reference>
<dbReference type="RefSeq" id="WP_283713031.1">
    <property type="nucleotide sequence ID" value="NZ_JASJEW010000002.1"/>
</dbReference>
<dbReference type="EC" id="3.2.1.26" evidence="2"/>
<evidence type="ECO:0000256" key="5">
    <source>
        <dbReference type="RuleBase" id="RU362110"/>
    </source>
</evidence>
<proteinExistence type="inferred from homology"/>
<dbReference type="InterPro" id="IPR013189">
    <property type="entry name" value="Glyco_hydro_32_C"/>
</dbReference>
<evidence type="ECO:0000259" key="6">
    <source>
        <dbReference type="Pfam" id="PF00251"/>
    </source>
</evidence>
<dbReference type="InterPro" id="IPR013320">
    <property type="entry name" value="ConA-like_dom_sf"/>
</dbReference>
<gene>
    <name evidence="8" type="ORF">QJ043_07455</name>
</gene>
<dbReference type="InterPro" id="IPR013148">
    <property type="entry name" value="Glyco_hydro_32_N"/>
</dbReference>
<evidence type="ECO:0000259" key="7">
    <source>
        <dbReference type="Pfam" id="PF08244"/>
    </source>
</evidence>
<dbReference type="CDD" id="cd18623">
    <property type="entry name" value="GH32_ScrB-like"/>
    <property type="match status" value="1"/>
</dbReference>
<dbReference type="Pfam" id="PF08244">
    <property type="entry name" value="Glyco_hydro_32C"/>
    <property type="match status" value="1"/>
</dbReference>
<dbReference type="Gene3D" id="2.60.120.560">
    <property type="entry name" value="Exo-inulinase, domain 1"/>
    <property type="match status" value="1"/>
</dbReference>
<dbReference type="Gene3D" id="2.115.10.20">
    <property type="entry name" value="Glycosyl hydrolase domain, family 43"/>
    <property type="match status" value="1"/>
</dbReference>
<dbReference type="Pfam" id="PF00251">
    <property type="entry name" value="Glyco_hydro_32N"/>
    <property type="match status" value="1"/>
</dbReference>
<dbReference type="GO" id="GO:0016787">
    <property type="term" value="F:hydrolase activity"/>
    <property type="evidence" value="ECO:0007669"/>
    <property type="project" value="UniProtKB-KW"/>
</dbReference>
<dbReference type="PROSITE" id="PS00609">
    <property type="entry name" value="GLYCOSYL_HYDROL_F32"/>
    <property type="match status" value="1"/>
</dbReference>
<evidence type="ECO:0000313" key="9">
    <source>
        <dbReference type="Proteomes" id="UP001431693"/>
    </source>
</evidence>
<dbReference type="EMBL" id="JASJEX010000003">
    <property type="protein sequence ID" value="MDJ1129911.1"/>
    <property type="molecule type" value="Genomic_DNA"/>
</dbReference>
<feature type="domain" description="Glycosyl hydrolase family 32 C-terminal" evidence="7">
    <location>
        <begin position="427"/>
        <end position="459"/>
    </location>
</feature>
<evidence type="ECO:0000256" key="2">
    <source>
        <dbReference type="ARBA" id="ARBA00012758"/>
    </source>
</evidence>
<evidence type="ECO:0000256" key="3">
    <source>
        <dbReference type="ARBA" id="ARBA00022801"/>
    </source>
</evidence>
<sequence length="489" mass="54543">MNVATRDLARACDRAIDEQRHRGRGRFGQRFHLMPCAGWLNDPNGLYQKDGIFHAYYQCSPFNAEGGLKFWGHATSRDLVTWEDRGVVLYPDTRFDCHGVYSGSALPCDGGAVFAYTGNVKEDEAGRDHDFIVSGRQGNTLVVASPDGQRFSEKRLVLSNADYPADVSCHVRDPKLFVTDEGWGMVLGARRLGETRDEDAGEVLVYTSPDLDSWTLANRVTTPERFGYMWECPDYFELDGVKLLACSPQGLTGPQWDGKNIYQSGWFRLEGDVLGQCELGEFALWDHGFDFYAPQTFQAEDGRRILIGWMGMADTPAEKNPTLDHGWQHCFTVPREVTWDGSRVLTRPVRELGGHRRAQVQARGHLTLADRPCFDLLVEGVLNDRCSVRLARDLELAFDAETSELVLRFSGPVGAGRGERRAHVGGLRSLRVVGDCSSVEVFANDGETVFSTRYYPERYEVAVDAPDANVTAWELAVPTADLTLVPRSA</sequence>
<dbReference type="InterPro" id="IPR051214">
    <property type="entry name" value="GH32_Enzymes"/>
</dbReference>
<evidence type="ECO:0000256" key="1">
    <source>
        <dbReference type="ARBA" id="ARBA00009902"/>
    </source>
</evidence>
<keyword evidence="4 5" id="KW-0326">Glycosidase</keyword>
<keyword evidence="9" id="KW-1185">Reference proteome</keyword>
<dbReference type="InterPro" id="IPR023296">
    <property type="entry name" value="Glyco_hydro_beta-prop_sf"/>
</dbReference>
<evidence type="ECO:0000256" key="4">
    <source>
        <dbReference type="ARBA" id="ARBA00023295"/>
    </source>
</evidence>
<accession>A0ABT6ZMP7</accession>
<dbReference type="SMART" id="SM00640">
    <property type="entry name" value="Glyco_32"/>
    <property type="match status" value="1"/>
</dbReference>
<evidence type="ECO:0000313" key="8">
    <source>
        <dbReference type="EMBL" id="MDJ1129911.1"/>
    </source>
</evidence>
<dbReference type="PANTHER" id="PTHR43101">
    <property type="entry name" value="BETA-FRUCTOSIDASE"/>
    <property type="match status" value="1"/>
</dbReference>
<dbReference type="InterPro" id="IPR001362">
    <property type="entry name" value="Glyco_hydro_32"/>
</dbReference>
<keyword evidence="3 5" id="KW-0378">Hydrolase</keyword>